<gene>
    <name evidence="2" type="ORF">DAERI_100141</name>
</gene>
<dbReference type="RefSeq" id="WP_103130118.1">
    <property type="nucleotide sequence ID" value="NZ_BFAG01000010.1"/>
</dbReference>
<keyword evidence="3" id="KW-1185">Reference proteome</keyword>
<dbReference type="InterPro" id="IPR015943">
    <property type="entry name" value="WD40/YVTN_repeat-like_dom_sf"/>
</dbReference>
<keyword evidence="1" id="KW-0732">Signal</keyword>
<accession>A0A2I9DK70</accession>
<evidence type="ECO:0000256" key="1">
    <source>
        <dbReference type="SAM" id="SignalP"/>
    </source>
</evidence>
<dbReference type="Proteomes" id="UP000236569">
    <property type="component" value="Unassembled WGS sequence"/>
</dbReference>
<protein>
    <submittedName>
        <fullName evidence="2">Superoxide dismutase</fullName>
    </submittedName>
</protein>
<evidence type="ECO:0000313" key="2">
    <source>
        <dbReference type="EMBL" id="GBF06778.1"/>
    </source>
</evidence>
<dbReference type="Gene3D" id="2.130.10.10">
    <property type="entry name" value="YVTN repeat-like/Quinoprotein amine dehydrogenase"/>
    <property type="match status" value="2"/>
</dbReference>
<proteinExistence type="predicted"/>
<dbReference type="PROSITE" id="PS51257">
    <property type="entry name" value="PROKAR_LIPOPROTEIN"/>
    <property type="match status" value="1"/>
</dbReference>
<evidence type="ECO:0000313" key="3">
    <source>
        <dbReference type="Proteomes" id="UP000236569"/>
    </source>
</evidence>
<organism evidence="2 3">
    <name type="scientific">Deinococcus aerius</name>
    <dbReference type="NCBI Taxonomy" id="200253"/>
    <lineage>
        <taxon>Bacteria</taxon>
        <taxon>Thermotogati</taxon>
        <taxon>Deinococcota</taxon>
        <taxon>Deinococci</taxon>
        <taxon>Deinococcales</taxon>
        <taxon>Deinococcaceae</taxon>
        <taxon>Deinococcus</taxon>
    </lineage>
</organism>
<dbReference type="PANTHER" id="PTHR47197">
    <property type="entry name" value="PROTEIN NIRF"/>
    <property type="match status" value="1"/>
</dbReference>
<dbReference type="EMBL" id="BFAG01000010">
    <property type="protein sequence ID" value="GBF06778.1"/>
    <property type="molecule type" value="Genomic_DNA"/>
</dbReference>
<dbReference type="AlphaFoldDB" id="A0A2I9DK70"/>
<dbReference type="InterPro" id="IPR051200">
    <property type="entry name" value="Host-pathogen_enzymatic-act"/>
</dbReference>
<name>A0A2I9DK70_9DEIO</name>
<feature type="signal peptide" evidence="1">
    <location>
        <begin position="1"/>
        <end position="17"/>
    </location>
</feature>
<sequence>MPLRQAALLLLAASALTGCGLLPRPGAEVTRYVLPDTPTNAGAVFPEGVALRPNTQTFFVTSTTDGTIYRGTLGNPTTAVFLPGGADGRTTAVGLKADGAGRLFIAGGSTGKMFSYDANSGALLRAYSTPAGASFINDVALAGDYAYFTDSLRPVIFRVPRTAAAGGSTSAEAWLDVSTTIPYSTAPGAFNLNGIAATPDGRYLIVVQSYSGKLFRIGVADRSVAQIQIDGSVVNGDGLLLDGQTLYVVRNADKIIVPISLAADFASGTIGTPFSDASLRYPTTIAQTDGRLLVVNSQFNKRGPGLTPELPFTVSSVPIPGK</sequence>
<comment type="caution">
    <text evidence="2">The sequence shown here is derived from an EMBL/GenBank/DDBJ whole genome shotgun (WGS) entry which is preliminary data.</text>
</comment>
<dbReference type="SUPFAM" id="SSF63829">
    <property type="entry name" value="Calcium-dependent phosphotriesterase"/>
    <property type="match status" value="1"/>
</dbReference>
<dbReference type="OrthoDB" id="9792957at2"/>
<feature type="chain" id="PRO_5014316618" evidence="1">
    <location>
        <begin position="18"/>
        <end position="322"/>
    </location>
</feature>
<reference evidence="3" key="1">
    <citation type="submission" date="2018-01" db="EMBL/GenBank/DDBJ databases">
        <title>Draft Genome Sequence of the Radioresistant Bacterium Deinococcus aerius TR0125, Isolated from the Higher Atmosphere above Japan.</title>
        <authorList>
            <person name="Satoh K."/>
            <person name="Arai H."/>
            <person name="Sanzen T."/>
            <person name="Kawaguchi Y."/>
            <person name="Hayashi H."/>
            <person name="Yokobori S."/>
            <person name="Yamagishi A."/>
            <person name="Oono Y."/>
            <person name="Narumi I."/>
        </authorList>
    </citation>
    <scope>NUCLEOTIDE SEQUENCE [LARGE SCALE GENOMIC DNA]</scope>
    <source>
        <strain evidence="3">TR0125</strain>
    </source>
</reference>
<dbReference type="PANTHER" id="PTHR47197:SF3">
    <property type="entry name" value="DIHYDRO-HEME D1 DEHYDROGENASE"/>
    <property type="match status" value="1"/>
</dbReference>